<sequence length="357" mass="41184">MLDYLIVGSGLAGISFAEVALKNNKTFLIVDNKSQNSSRVAGGLYNPVILKRFSEVWKAQEQLVLMNEFYSQIEDKLQKKFNFQLPILRKFFSIEEQNNWFSASDKINLAPFLSTKLITKKYNSIDSPYDYGEVLHTGYVDTALLLDCYKEYLQENNLLLEEFFDSTYIEFFDYGIQYKNIQARHIIFAEGFGLHKNPFFNYLPLDGTKGELFVIKAPNLNLDVIVNTSVFILPLGNDLFKVGATYNWQDKTDLPTEEGKQELVDRIKEIITCDFEIVKHFGGVRPTVKDRRPLIGTHHERKSLHILNGLGTRGVMLGPAMAQALFDNIENEIPLDREIDIQRFHKKYLKTLIFDRP</sequence>
<accession>A0A0Q0W7R3</accession>
<dbReference type="Proteomes" id="UP000050443">
    <property type="component" value="Unassembled WGS sequence"/>
</dbReference>
<evidence type="ECO:0000259" key="1">
    <source>
        <dbReference type="Pfam" id="PF01266"/>
    </source>
</evidence>
<dbReference type="AlphaFoldDB" id="A0A0Q0W7R3"/>
<feature type="domain" description="FAD dependent oxidoreductase" evidence="1">
    <location>
        <begin position="3"/>
        <end position="325"/>
    </location>
</feature>
<dbReference type="GO" id="GO:0005737">
    <property type="term" value="C:cytoplasm"/>
    <property type="evidence" value="ECO:0007669"/>
    <property type="project" value="TreeGrafter"/>
</dbReference>
<dbReference type="Gene3D" id="3.50.50.60">
    <property type="entry name" value="FAD/NAD(P)-binding domain"/>
    <property type="match status" value="1"/>
</dbReference>
<dbReference type="PANTHER" id="PTHR13847">
    <property type="entry name" value="SARCOSINE DEHYDROGENASE-RELATED"/>
    <property type="match status" value="1"/>
</dbReference>
<gene>
    <name evidence="2" type="ORF">RC62_316</name>
</gene>
<dbReference type="RefSeq" id="WP_055094843.1">
    <property type="nucleotide sequence ID" value="NZ_JRLF01000010.1"/>
</dbReference>
<organism evidence="2 3">
    <name type="scientific">Flavobacterium aquidurense</name>
    <dbReference type="NCBI Taxonomy" id="362413"/>
    <lineage>
        <taxon>Bacteria</taxon>
        <taxon>Pseudomonadati</taxon>
        <taxon>Bacteroidota</taxon>
        <taxon>Flavobacteriia</taxon>
        <taxon>Flavobacteriales</taxon>
        <taxon>Flavobacteriaceae</taxon>
        <taxon>Flavobacterium</taxon>
    </lineage>
</organism>
<evidence type="ECO:0000313" key="3">
    <source>
        <dbReference type="Proteomes" id="UP000050443"/>
    </source>
</evidence>
<dbReference type="Pfam" id="PF01266">
    <property type="entry name" value="DAO"/>
    <property type="match status" value="1"/>
</dbReference>
<evidence type="ECO:0000313" key="2">
    <source>
        <dbReference type="EMBL" id="KQB40426.1"/>
    </source>
</evidence>
<comment type="caution">
    <text evidence="2">The sequence shown here is derived from an EMBL/GenBank/DDBJ whole genome shotgun (WGS) entry which is preliminary data.</text>
</comment>
<dbReference type="SUPFAM" id="SSF51971">
    <property type="entry name" value="Nucleotide-binding domain"/>
    <property type="match status" value="1"/>
</dbReference>
<dbReference type="OrthoDB" id="214253at2"/>
<dbReference type="Gene3D" id="3.30.9.10">
    <property type="entry name" value="D-Amino Acid Oxidase, subunit A, domain 2"/>
    <property type="match status" value="1"/>
</dbReference>
<dbReference type="InterPro" id="IPR036188">
    <property type="entry name" value="FAD/NAD-bd_sf"/>
</dbReference>
<protein>
    <submittedName>
        <fullName evidence="2">FAD dependent oxidoreductase</fullName>
    </submittedName>
</protein>
<dbReference type="EMBL" id="JRLF01000010">
    <property type="protein sequence ID" value="KQB40426.1"/>
    <property type="molecule type" value="Genomic_DNA"/>
</dbReference>
<dbReference type="STRING" id="362413.RC62_316"/>
<dbReference type="PATRIC" id="fig|362413.3.peg.303"/>
<proteinExistence type="predicted"/>
<name>A0A0Q0W7R3_9FLAO</name>
<dbReference type="SUPFAM" id="SSF54373">
    <property type="entry name" value="FAD-linked reductases, C-terminal domain"/>
    <property type="match status" value="1"/>
</dbReference>
<reference evidence="2 3" key="1">
    <citation type="submission" date="2014-09" db="EMBL/GenBank/DDBJ databases">
        <title>Genome sequence of Flavobacterium aquidurense RC62.</title>
        <authorList>
            <person name="Kim J.F."/>
            <person name="Kwak M.-J."/>
        </authorList>
    </citation>
    <scope>NUCLEOTIDE SEQUENCE [LARGE SCALE GENOMIC DNA]</scope>
    <source>
        <strain evidence="2 3">RC62</strain>
    </source>
</reference>
<dbReference type="InterPro" id="IPR006076">
    <property type="entry name" value="FAD-dep_OxRdtase"/>
</dbReference>